<evidence type="ECO:0000259" key="4">
    <source>
        <dbReference type="PROSITE" id="PS51755"/>
    </source>
</evidence>
<gene>
    <name evidence="5" type="ORF">CAL28_22400</name>
</gene>
<evidence type="ECO:0000313" key="5">
    <source>
        <dbReference type="EMBL" id="OZI61986.1"/>
    </source>
</evidence>
<protein>
    <recommendedName>
        <fullName evidence="4">OmpR/PhoB-type domain-containing protein</fullName>
    </recommendedName>
</protein>
<evidence type="ECO:0000256" key="3">
    <source>
        <dbReference type="SAM" id="MobiDB-lite"/>
    </source>
</evidence>
<accession>A0A261UJ99</accession>
<sequence length="169" mass="18683">MNAISLPKRELQATLIQLEADLRRLTATVQDLSACLTHARDPDQTPRDLPSVHNGASRPVADHAAPSWRLREGGWTLLSPQGQRLGLTTLERLFMLALFNAPNHSLARNELGELAAARGEPGDRSATSPRGVDVMVSRLRRKAQAMGMPLPLRSVRRWGYMFTEEAALE</sequence>
<feature type="DNA-binding region" description="OmpR/PhoB-type" evidence="2">
    <location>
        <begin position="58"/>
        <end position="164"/>
    </location>
</feature>
<name>A0A261UJ99_9BORD</name>
<dbReference type="RefSeq" id="WP_094843372.1">
    <property type="nucleotide sequence ID" value="NZ_NEVS01000004.1"/>
</dbReference>
<evidence type="ECO:0000313" key="6">
    <source>
        <dbReference type="Proteomes" id="UP000215767"/>
    </source>
</evidence>
<dbReference type="EMBL" id="NEVS01000004">
    <property type="protein sequence ID" value="OZI61986.1"/>
    <property type="molecule type" value="Genomic_DNA"/>
</dbReference>
<dbReference type="Proteomes" id="UP000215767">
    <property type="component" value="Unassembled WGS sequence"/>
</dbReference>
<reference evidence="6" key="1">
    <citation type="submission" date="2017-05" db="EMBL/GenBank/DDBJ databases">
        <title>Complete and WGS of Bordetella genogroups.</title>
        <authorList>
            <person name="Spilker T."/>
            <person name="Lipuma J."/>
        </authorList>
    </citation>
    <scope>NUCLEOTIDE SEQUENCE [LARGE SCALE GENOMIC DNA]</scope>
    <source>
        <strain evidence="6">AU8856</strain>
    </source>
</reference>
<comment type="caution">
    <text evidence="5">The sequence shown here is derived from an EMBL/GenBank/DDBJ whole genome shotgun (WGS) entry which is preliminary data.</text>
</comment>
<keyword evidence="6" id="KW-1185">Reference proteome</keyword>
<dbReference type="InterPro" id="IPR001867">
    <property type="entry name" value="OmpR/PhoB-type_DNA-bd"/>
</dbReference>
<dbReference type="GO" id="GO:0000160">
    <property type="term" value="P:phosphorelay signal transduction system"/>
    <property type="evidence" value="ECO:0007669"/>
    <property type="project" value="InterPro"/>
</dbReference>
<dbReference type="OrthoDB" id="9149764at2"/>
<dbReference type="SUPFAM" id="SSF46894">
    <property type="entry name" value="C-terminal effector domain of the bipartite response regulators"/>
    <property type="match status" value="1"/>
</dbReference>
<dbReference type="InterPro" id="IPR036388">
    <property type="entry name" value="WH-like_DNA-bd_sf"/>
</dbReference>
<keyword evidence="1 2" id="KW-0238">DNA-binding</keyword>
<dbReference type="InterPro" id="IPR016032">
    <property type="entry name" value="Sig_transdc_resp-reg_C-effctor"/>
</dbReference>
<dbReference type="PROSITE" id="PS51755">
    <property type="entry name" value="OMPR_PHOB"/>
    <property type="match status" value="1"/>
</dbReference>
<dbReference type="SMART" id="SM00862">
    <property type="entry name" value="Trans_reg_C"/>
    <property type="match status" value="1"/>
</dbReference>
<feature type="region of interest" description="Disordered" evidence="3">
    <location>
        <begin position="38"/>
        <end position="60"/>
    </location>
</feature>
<dbReference type="GO" id="GO:0003677">
    <property type="term" value="F:DNA binding"/>
    <property type="evidence" value="ECO:0007669"/>
    <property type="project" value="UniProtKB-UniRule"/>
</dbReference>
<feature type="domain" description="OmpR/PhoB-type" evidence="4">
    <location>
        <begin position="58"/>
        <end position="164"/>
    </location>
</feature>
<dbReference type="Gene3D" id="1.10.10.10">
    <property type="entry name" value="Winged helix-like DNA-binding domain superfamily/Winged helix DNA-binding domain"/>
    <property type="match status" value="1"/>
</dbReference>
<proteinExistence type="predicted"/>
<dbReference type="GO" id="GO:0006355">
    <property type="term" value="P:regulation of DNA-templated transcription"/>
    <property type="evidence" value="ECO:0007669"/>
    <property type="project" value="InterPro"/>
</dbReference>
<evidence type="ECO:0000256" key="1">
    <source>
        <dbReference type="ARBA" id="ARBA00023125"/>
    </source>
</evidence>
<organism evidence="5 6">
    <name type="scientific">Bordetella genomosp. 11</name>
    <dbReference type="NCBI Taxonomy" id="1416808"/>
    <lineage>
        <taxon>Bacteria</taxon>
        <taxon>Pseudomonadati</taxon>
        <taxon>Pseudomonadota</taxon>
        <taxon>Betaproteobacteria</taxon>
        <taxon>Burkholderiales</taxon>
        <taxon>Alcaligenaceae</taxon>
        <taxon>Bordetella</taxon>
    </lineage>
</organism>
<dbReference type="AlphaFoldDB" id="A0A261UJ99"/>
<evidence type="ECO:0000256" key="2">
    <source>
        <dbReference type="PROSITE-ProRule" id="PRU01091"/>
    </source>
</evidence>